<evidence type="ECO:0000313" key="5">
    <source>
        <dbReference type="Proteomes" id="UP000234845"/>
    </source>
</evidence>
<evidence type="ECO:0000313" key="4">
    <source>
        <dbReference type="EMBL" id="PLW81061.1"/>
    </source>
</evidence>
<dbReference type="PANTHER" id="PTHR43584">
    <property type="entry name" value="NUCLEOTIDYL TRANSFERASE"/>
    <property type="match status" value="1"/>
</dbReference>
<keyword evidence="5" id="KW-1185">Reference proteome</keyword>
<dbReference type="SUPFAM" id="SSF53448">
    <property type="entry name" value="Nucleotide-diphospho-sugar transferases"/>
    <property type="match status" value="1"/>
</dbReference>
<feature type="domain" description="Nucleotidyl transferase" evidence="3">
    <location>
        <begin position="2"/>
        <end position="112"/>
    </location>
</feature>
<evidence type="ECO:0000256" key="2">
    <source>
        <dbReference type="ARBA" id="ARBA00022695"/>
    </source>
</evidence>
<proteinExistence type="predicted"/>
<reference evidence="5" key="1">
    <citation type="submission" date="2017-11" db="EMBL/GenBank/DDBJ databases">
        <title>The draft genome sequence of Chromatocurvus sp. F02.</title>
        <authorList>
            <person name="Du Z.-J."/>
            <person name="Chang Y.-Q."/>
        </authorList>
    </citation>
    <scope>NUCLEOTIDE SEQUENCE [LARGE SCALE GENOMIC DNA]</scope>
    <source>
        <strain evidence="5">F02</strain>
    </source>
</reference>
<dbReference type="InterPro" id="IPR029044">
    <property type="entry name" value="Nucleotide-diphossugar_trans"/>
</dbReference>
<evidence type="ECO:0000259" key="3">
    <source>
        <dbReference type="Pfam" id="PF00483"/>
    </source>
</evidence>
<dbReference type="Pfam" id="PF00483">
    <property type="entry name" value="NTP_transferase"/>
    <property type="match status" value="1"/>
</dbReference>
<keyword evidence="2 4" id="KW-0548">Nucleotidyltransferase</keyword>
<gene>
    <name evidence="4" type="ORF">CWI75_17410</name>
</gene>
<dbReference type="EMBL" id="PKLZ01000017">
    <property type="protein sequence ID" value="PLW81061.1"/>
    <property type="molecule type" value="Genomic_DNA"/>
</dbReference>
<dbReference type="OrthoDB" id="9788272at2"/>
<name>A0A2N5XY44_9GAMM</name>
<dbReference type="InterPro" id="IPR005835">
    <property type="entry name" value="NTP_transferase_dom"/>
</dbReference>
<dbReference type="AlphaFoldDB" id="A0A2N5XY44"/>
<organism evidence="4 5">
    <name type="scientific">Kineobactrum sediminis</name>
    <dbReference type="NCBI Taxonomy" id="1905677"/>
    <lineage>
        <taxon>Bacteria</taxon>
        <taxon>Pseudomonadati</taxon>
        <taxon>Pseudomonadota</taxon>
        <taxon>Gammaproteobacteria</taxon>
        <taxon>Cellvibrionales</taxon>
        <taxon>Halieaceae</taxon>
        <taxon>Kineobactrum</taxon>
    </lineage>
</organism>
<sequence length="238" mass="25514">MKVMILAAGRGERMQPLTGHTPKPLLQAGGRPLIEYHILALAALGLRDLVVNVSHLAEQLMTWCGDGSRWGVRISYSHEPEPLETAGGIQRALPLLGNSPFLVINGDIWLDYASSVHPLAGLMSQRLLTAGRAHLLLVDNPPQHALGDFCLTGGGAVAARSVEAHGLTYAGAGVYTPQFFATMAPGKLPLRPLLDAAIVEGRLSGEYFNGNWMDIGTPERLRELDARLRATSAAKDTI</sequence>
<dbReference type="Gene3D" id="3.90.550.10">
    <property type="entry name" value="Spore Coat Polysaccharide Biosynthesis Protein SpsA, Chain A"/>
    <property type="match status" value="1"/>
</dbReference>
<dbReference type="Proteomes" id="UP000234845">
    <property type="component" value="Unassembled WGS sequence"/>
</dbReference>
<dbReference type="InterPro" id="IPR050065">
    <property type="entry name" value="GlmU-like"/>
</dbReference>
<dbReference type="InterPro" id="IPR054790">
    <property type="entry name" value="MurU"/>
</dbReference>
<keyword evidence="1 4" id="KW-0808">Transferase</keyword>
<dbReference type="GO" id="GO:0016779">
    <property type="term" value="F:nucleotidyltransferase activity"/>
    <property type="evidence" value="ECO:0007669"/>
    <property type="project" value="UniProtKB-KW"/>
</dbReference>
<dbReference type="NCBIfam" id="NF045761">
    <property type="entry name" value="NAMPUrTaseMurU"/>
    <property type="match status" value="1"/>
</dbReference>
<comment type="caution">
    <text evidence="4">The sequence shown here is derived from an EMBL/GenBank/DDBJ whole genome shotgun (WGS) entry which is preliminary data.</text>
</comment>
<dbReference type="PANTHER" id="PTHR43584:SF8">
    <property type="entry name" value="N-ACETYLMURAMATE ALPHA-1-PHOSPHATE URIDYLYLTRANSFERASE"/>
    <property type="match status" value="1"/>
</dbReference>
<evidence type="ECO:0000256" key="1">
    <source>
        <dbReference type="ARBA" id="ARBA00022679"/>
    </source>
</evidence>
<protein>
    <submittedName>
        <fullName evidence="4">Mannose-1-phosphate guanylyltransferase</fullName>
    </submittedName>
</protein>
<dbReference type="RefSeq" id="WP_101522807.1">
    <property type="nucleotide sequence ID" value="NZ_PKLZ01000017.1"/>
</dbReference>
<dbReference type="CDD" id="cd06422">
    <property type="entry name" value="NTP_transferase_like_1"/>
    <property type="match status" value="1"/>
</dbReference>
<accession>A0A2N5XY44</accession>